<dbReference type="Gene3D" id="3.90.79.10">
    <property type="entry name" value="Nucleoside Triphosphate Pyrophosphohydrolase"/>
    <property type="match status" value="1"/>
</dbReference>
<dbReference type="InterPro" id="IPR000086">
    <property type="entry name" value="NUDIX_hydrolase_dom"/>
</dbReference>
<protein>
    <recommendedName>
        <fullName evidence="7">Nudix hydrolase domain-containing protein</fullName>
    </recommendedName>
</protein>
<dbReference type="PANTHER" id="PTHR21340">
    <property type="entry name" value="DIADENOSINE 5,5-P1,P4-TETRAPHOSPHATE PYROPHOSPHOHYDROLASE MUTT"/>
    <property type="match status" value="1"/>
</dbReference>
<comment type="cofactor">
    <cofactor evidence="1">
        <name>Mn(2+)</name>
        <dbReference type="ChEBI" id="CHEBI:29035"/>
    </cofactor>
</comment>
<feature type="compositionally biased region" description="Basic and acidic residues" evidence="6">
    <location>
        <begin position="235"/>
        <end position="254"/>
    </location>
</feature>
<name>A0A5J6VIF0_9VIRU</name>
<keyword evidence="5" id="KW-0464">Manganese</keyword>
<evidence type="ECO:0000313" key="8">
    <source>
        <dbReference type="EMBL" id="QFG73568.1"/>
    </source>
</evidence>
<dbReference type="InterPro" id="IPR020084">
    <property type="entry name" value="NUDIX_hydrolase_CS"/>
</dbReference>
<evidence type="ECO:0000256" key="5">
    <source>
        <dbReference type="ARBA" id="ARBA00023211"/>
    </source>
</evidence>
<sequence length="254" mass="30651">MRGRYDIDNYSNIINLIEQMSCCEITDIQTKTFDDLWNSLWKQTANSKIFQDEYTQSKSKFNILKMRENTDFSIEFFTRNIQPKYAVKEWGFPKGRRSFHEKNYECASREFTEETGYLPDDHQILNKIQPLKEVFRGTDGILYKHVYYISILKENAQLKSIDNNEVGLVQWMTYRQCLEKIRYYHTEKIKILNTIFRFVVYMHWRFNENIDNETMNNETMDNETMNNETMDSETMDNKTRDNEINLLDKNKSNI</sequence>
<dbReference type="Pfam" id="PF00293">
    <property type="entry name" value="NUDIX"/>
    <property type="match status" value="1"/>
</dbReference>
<evidence type="ECO:0000259" key="7">
    <source>
        <dbReference type="PROSITE" id="PS51462"/>
    </source>
</evidence>
<feature type="compositionally biased region" description="Low complexity" evidence="6">
    <location>
        <begin position="215"/>
        <end position="229"/>
    </location>
</feature>
<dbReference type="PANTHER" id="PTHR21340:SF0">
    <property type="entry name" value="BIS(5'-NUCLEOSYL)-TETRAPHOSPHATASE [ASYMMETRICAL]"/>
    <property type="match status" value="1"/>
</dbReference>
<keyword evidence="4" id="KW-0460">Magnesium</keyword>
<accession>A0A5J6VIF0</accession>
<dbReference type="PROSITE" id="PS51462">
    <property type="entry name" value="NUDIX"/>
    <property type="match status" value="1"/>
</dbReference>
<dbReference type="GO" id="GO:0006754">
    <property type="term" value="P:ATP biosynthetic process"/>
    <property type="evidence" value="ECO:0007669"/>
    <property type="project" value="TreeGrafter"/>
</dbReference>
<evidence type="ECO:0000256" key="3">
    <source>
        <dbReference type="ARBA" id="ARBA00022801"/>
    </source>
</evidence>
<dbReference type="PROSITE" id="PS00893">
    <property type="entry name" value="NUDIX_BOX"/>
    <property type="match status" value="1"/>
</dbReference>
<reference evidence="8" key="1">
    <citation type="journal article" date="2019" name="Philos. Trans. R. Soc. Lond., B, Biol. Sci.">
        <title>Targeted metagenomic recovery of four divergent viruses reveals shared and distinctive characteristics of giant viruses of marine eukaryotes.</title>
        <authorList>
            <person name="Needham D.M."/>
            <person name="Poirier C."/>
            <person name="Hehenberger E."/>
            <person name="Jimenez V."/>
            <person name="Swalwell J.E."/>
            <person name="Santoro A.E."/>
            <person name="Worden A.Z."/>
        </authorList>
    </citation>
    <scope>NUCLEOTIDE SEQUENCE</scope>
    <source>
        <strain evidence="8">OPacV-662</strain>
    </source>
</reference>
<evidence type="ECO:0000256" key="1">
    <source>
        <dbReference type="ARBA" id="ARBA00001936"/>
    </source>
</evidence>
<dbReference type="SUPFAM" id="SSF55811">
    <property type="entry name" value="Nudix"/>
    <property type="match status" value="1"/>
</dbReference>
<evidence type="ECO:0000256" key="4">
    <source>
        <dbReference type="ARBA" id="ARBA00022842"/>
    </source>
</evidence>
<dbReference type="InterPro" id="IPR051325">
    <property type="entry name" value="Nudix_hydrolase_domain"/>
</dbReference>
<dbReference type="GO" id="GO:0006167">
    <property type="term" value="P:AMP biosynthetic process"/>
    <property type="evidence" value="ECO:0007669"/>
    <property type="project" value="TreeGrafter"/>
</dbReference>
<evidence type="ECO:0000256" key="2">
    <source>
        <dbReference type="ARBA" id="ARBA00001946"/>
    </source>
</evidence>
<proteinExistence type="predicted"/>
<feature type="region of interest" description="Disordered" evidence="6">
    <location>
        <begin position="215"/>
        <end position="254"/>
    </location>
</feature>
<dbReference type="EMBL" id="MN448266">
    <property type="protein sequence ID" value="QFG73568.1"/>
    <property type="molecule type" value="Genomic_DNA"/>
</dbReference>
<organism evidence="8">
    <name type="scientific">Megaviridae environmental sample</name>
    <dbReference type="NCBI Taxonomy" id="1737588"/>
    <lineage>
        <taxon>Viruses</taxon>
        <taxon>Varidnaviria</taxon>
        <taxon>Bamfordvirae</taxon>
        <taxon>Nucleocytoviricota</taxon>
        <taxon>Megaviricetes</taxon>
        <taxon>Imitervirales</taxon>
        <taxon>Mimiviridae</taxon>
        <taxon>environmental samples</taxon>
    </lineage>
</organism>
<keyword evidence="3" id="KW-0378">Hydrolase</keyword>
<feature type="domain" description="Nudix hydrolase" evidence="7">
    <location>
        <begin position="40"/>
        <end position="197"/>
    </location>
</feature>
<evidence type="ECO:0000256" key="6">
    <source>
        <dbReference type="SAM" id="MobiDB-lite"/>
    </source>
</evidence>
<comment type="cofactor">
    <cofactor evidence="2">
        <name>Mg(2+)</name>
        <dbReference type="ChEBI" id="CHEBI:18420"/>
    </cofactor>
</comment>
<dbReference type="GO" id="GO:0004081">
    <property type="term" value="F:bis(5'-nucleosyl)-tetraphosphatase (asymmetrical) activity"/>
    <property type="evidence" value="ECO:0007669"/>
    <property type="project" value="TreeGrafter"/>
</dbReference>
<dbReference type="InterPro" id="IPR015797">
    <property type="entry name" value="NUDIX_hydrolase-like_dom_sf"/>
</dbReference>